<accession>A0A0G4IYF8</accession>
<dbReference type="Pfam" id="PF00615">
    <property type="entry name" value="RGS"/>
    <property type="match status" value="1"/>
</dbReference>
<reference evidence="4 6" key="1">
    <citation type="submission" date="2015-02" db="EMBL/GenBank/DDBJ databases">
        <authorList>
            <person name="Chooi Y.-H."/>
        </authorList>
    </citation>
    <scope>NUCLEOTIDE SEQUENCE [LARGE SCALE GENOMIC DNA]</scope>
    <source>
        <strain evidence="4">E3</strain>
    </source>
</reference>
<dbReference type="SMART" id="SM00315">
    <property type="entry name" value="RGS"/>
    <property type="match status" value="1"/>
</dbReference>
<feature type="transmembrane region" description="Helical" evidence="2">
    <location>
        <begin position="151"/>
        <end position="174"/>
    </location>
</feature>
<dbReference type="InterPro" id="IPR036305">
    <property type="entry name" value="RGS_sf"/>
</dbReference>
<evidence type="ECO:0000313" key="5">
    <source>
        <dbReference type="EMBL" id="SPQ94120.1"/>
    </source>
</evidence>
<feature type="transmembrane region" description="Helical" evidence="2">
    <location>
        <begin position="194"/>
        <end position="213"/>
    </location>
</feature>
<keyword evidence="2" id="KW-0472">Membrane</keyword>
<keyword evidence="6" id="KW-1185">Reference proteome</keyword>
<dbReference type="InterPro" id="IPR016137">
    <property type="entry name" value="RGS"/>
</dbReference>
<dbReference type="PANTHER" id="PTHR10845">
    <property type="entry name" value="REGULATOR OF G PROTEIN SIGNALING"/>
    <property type="match status" value="1"/>
</dbReference>
<evidence type="ECO:0000313" key="6">
    <source>
        <dbReference type="Proteomes" id="UP000039324"/>
    </source>
</evidence>
<geneLocation type="mitochondrion" evidence="5"/>
<gene>
    <name evidence="4" type="ORF">PBRA_001424</name>
    <name evidence="5" type="ORF">PLBR_LOCUS1335</name>
</gene>
<dbReference type="Proteomes" id="UP000039324">
    <property type="component" value="Unassembled WGS sequence"/>
</dbReference>
<proteinExistence type="predicted"/>
<feature type="compositionally biased region" description="Polar residues" evidence="1">
    <location>
        <begin position="410"/>
        <end position="430"/>
    </location>
</feature>
<dbReference type="AlphaFoldDB" id="A0A0G4IYF8"/>
<keyword evidence="2" id="KW-1133">Transmembrane helix</keyword>
<evidence type="ECO:0000313" key="7">
    <source>
        <dbReference type="Proteomes" id="UP000290189"/>
    </source>
</evidence>
<feature type="transmembrane region" description="Helical" evidence="2">
    <location>
        <begin position="78"/>
        <end position="97"/>
    </location>
</feature>
<dbReference type="Proteomes" id="UP000290189">
    <property type="component" value="Unassembled WGS sequence"/>
</dbReference>
<sequence length="543" mass="61010">MVLVSSNPATFWLFLIWMAGAGILYIGGAIWMYVRRDVQPIKARDNGLSLLTNIAFLLGTFLRCTMAMFPAVSCLFEVWQIPVAIGFISSIFLLRSWRMFFKFELAHERSQLRGKQTTVADKRRSSISTQSMGGQKTMDGKETWYSNHRFFISDAFTAMYTIFNTVLFFGPAVYLSLSGKYTDIPQNVCTLPTWYNALIPVVGVAYLLGLFVFALKLRKTFDAFGIKNELKTIFWLLVLDWTLAFAFTIVPSSYGIIVSDIKAFLPLVFALLLFIQTTMIPIVKSYGERLDASSDNHQTGDITSLAGILKSPEGFAAFQKYLIGCFCVESALFWSEIESYREMVWSHLYGASQETPVSLNLAELPAILAAVNDINANYIKEGSRLQVNISAGQRQRVEQAVANLNSKYKAQTAPKQNGDPASTPGTNAGSETAGKHRNSMYPLVENLHRSSLVVDATVADDGQNQPKQHRKSTSAVDDGVHPLLKEKYKDLVNVFNIAQLEVVELMRTDPYPRFKLTKEYQDFVNRANLKKLQEQELRDLNVI</sequence>
<feature type="transmembrane region" description="Helical" evidence="2">
    <location>
        <begin position="12"/>
        <end position="34"/>
    </location>
</feature>
<feature type="transmembrane region" description="Helical" evidence="2">
    <location>
        <begin position="46"/>
        <end position="72"/>
    </location>
</feature>
<reference evidence="5 7" key="2">
    <citation type="submission" date="2018-03" db="EMBL/GenBank/DDBJ databases">
        <authorList>
            <person name="Fogelqvist J."/>
        </authorList>
    </citation>
    <scope>NUCLEOTIDE SEQUENCE [LARGE SCALE GENOMIC DNA]</scope>
</reference>
<feature type="transmembrane region" description="Helical" evidence="2">
    <location>
        <begin position="263"/>
        <end position="283"/>
    </location>
</feature>
<keyword evidence="2" id="KW-0812">Transmembrane</keyword>
<feature type="transmembrane region" description="Helical" evidence="2">
    <location>
        <begin position="233"/>
        <end position="257"/>
    </location>
</feature>
<dbReference type="EMBL" id="OVEO01000002">
    <property type="protein sequence ID" value="SPQ94120.1"/>
    <property type="molecule type" value="Genomic_DNA"/>
</dbReference>
<evidence type="ECO:0000313" key="4">
    <source>
        <dbReference type="EMBL" id="CEP00370.1"/>
    </source>
</evidence>
<name>A0A0G4IYF8_PLABS</name>
<evidence type="ECO:0000256" key="2">
    <source>
        <dbReference type="SAM" id="Phobius"/>
    </source>
</evidence>
<dbReference type="PROSITE" id="PS50132">
    <property type="entry name" value="RGS"/>
    <property type="match status" value="1"/>
</dbReference>
<dbReference type="EMBL" id="CDSF01000101">
    <property type="protein sequence ID" value="CEP00370.1"/>
    <property type="molecule type" value="Genomic_DNA"/>
</dbReference>
<feature type="domain" description="RGS" evidence="3">
    <location>
        <begin position="304"/>
        <end position="524"/>
    </location>
</feature>
<dbReference type="SUPFAM" id="SSF48097">
    <property type="entry name" value="Regulator of G-protein signaling, RGS"/>
    <property type="match status" value="1"/>
</dbReference>
<dbReference type="Gene3D" id="1.10.167.10">
    <property type="entry name" value="Regulator of G-protein Signalling 4, domain 2"/>
    <property type="match status" value="1"/>
</dbReference>
<feature type="region of interest" description="Disordered" evidence="1">
    <location>
        <begin position="410"/>
        <end position="436"/>
    </location>
</feature>
<evidence type="ECO:0000256" key="1">
    <source>
        <dbReference type="SAM" id="MobiDB-lite"/>
    </source>
</evidence>
<evidence type="ECO:0000259" key="3">
    <source>
        <dbReference type="PROSITE" id="PS50132"/>
    </source>
</evidence>
<dbReference type="InterPro" id="IPR044926">
    <property type="entry name" value="RGS_subdomain_2"/>
</dbReference>
<protein>
    <recommendedName>
        <fullName evidence="3">RGS domain-containing protein</fullName>
    </recommendedName>
</protein>
<organism evidence="4 6">
    <name type="scientific">Plasmodiophora brassicae</name>
    <name type="common">Clubroot disease agent</name>
    <dbReference type="NCBI Taxonomy" id="37360"/>
    <lineage>
        <taxon>Eukaryota</taxon>
        <taxon>Sar</taxon>
        <taxon>Rhizaria</taxon>
        <taxon>Endomyxa</taxon>
        <taxon>Phytomyxea</taxon>
        <taxon>Plasmodiophorida</taxon>
        <taxon>Plasmodiophoridae</taxon>
        <taxon>Plasmodiophora</taxon>
    </lineage>
</organism>
<keyword evidence="5" id="KW-0496">Mitochondrion</keyword>
<dbReference type="PANTHER" id="PTHR10845:SF192">
    <property type="entry name" value="DOUBLE HIT, ISOFORM B"/>
    <property type="match status" value="1"/>
</dbReference>
<dbReference type="OrthoDB" id="196547at2759"/>